<organism evidence="6 7">
    <name type="scientific">Paramagnetospirillum marisnigri</name>
    <dbReference type="NCBI Taxonomy" id="1285242"/>
    <lineage>
        <taxon>Bacteria</taxon>
        <taxon>Pseudomonadati</taxon>
        <taxon>Pseudomonadota</taxon>
        <taxon>Alphaproteobacteria</taxon>
        <taxon>Rhodospirillales</taxon>
        <taxon>Magnetospirillaceae</taxon>
        <taxon>Paramagnetospirillum</taxon>
    </lineage>
</organism>
<keyword evidence="3 6" id="KW-0418">Kinase</keyword>
<dbReference type="STRING" id="1285242.A6A04_18430"/>
<keyword evidence="4" id="KW-0067">ATP-binding</keyword>
<evidence type="ECO:0000256" key="1">
    <source>
        <dbReference type="ARBA" id="ARBA00022679"/>
    </source>
</evidence>
<dbReference type="Gene3D" id="3.30.200.20">
    <property type="entry name" value="Phosphorylase Kinase, domain 1"/>
    <property type="match status" value="1"/>
</dbReference>
<dbReference type="PANTHER" id="PTHR43289:SF6">
    <property type="entry name" value="SERINE_THREONINE-PROTEIN KINASE NEKL-3"/>
    <property type="match status" value="1"/>
</dbReference>
<gene>
    <name evidence="6" type="ORF">A6A04_18430</name>
</gene>
<dbReference type="EMBL" id="LWQT01000056">
    <property type="protein sequence ID" value="OAN49926.1"/>
    <property type="molecule type" value="Genomic_DNA"/>
</dbReference>
<keyword evidence="6" id="KW-0723">Serine/threonine-protein kinase</keyword>
<evidence type="ECO:0000256" key="4">
    <source>
        <dbReference type="ARBA" id="ARBA00022840"/>
    </source>
</evidence>
<dbReference type="GO" id="GO:0005524">
    <property type="term" value="F:ATP binding"/>
    <property type="evidence" value="ECO:0007669"/>
    <property type="project" value="UniProtKB-KW"/>
</dbReference>
<dbReference type="Pfam" id="PF00069">
    <property type="entry name" value="Pkinase"/>
    <property type="match status" value="1"/>
</dbReference>
<evidence type="ECO:0000256" key="2">
    <source>
        <dbReference type="ARBA" id="ARBA00022741"/>
    </source>
</evidence>
<dbReference type="InterPro" id="IPR011009">
    <property type="entry name" value="Kinase-like_dom_sf"/>
</dbReference>
<dbReference type="Gene3D" id="1.10.510.10">
    <property type="entry name" value="Transferase(Phosphotransferase) domain 1"/>
    <property type="match status" value="1"/>
</dbReference>
<evidence type="ECO:0000256" key="3">
    <source>
        <dbReference type="ARBA" id="ARBA00022777"/>
    </source>
</evidence>
<proteinExistence type="predicted"/>
<evidence type="ECO:0000313" key="7">
    <source>
        <dbReference type="Proteomes" id="UP000078428"/>
    </source>
</evidence>
<dbReference type="Proteomes" id="UP000078428">
    <property type="component" value="Unassembled WGS sequence"/>
</dbReference>
<protein>
    <submittedName>
        <fullName evidence="6">Serine/threonine protein kinase</fullName>
    </submittedName>
</protein>
<comment type="caution">
    <text evidence="6">The sequence shown here is derived from an EMBL/GenBank/DDBJ whole genome shotgun (WGS) entry which is preliminary data.</text>
</comment>
<dbReference type="CDD" id="cd14014">
    <property type="entry name" value="STKc_PknB_like"/>
    <property type="match status" value="1"/>
</dbReference>
<dbReference type="GO" id="GO:0004674">
    <property type="term" value="F:protein serine/threonine kinase activity"/>
    <property type="evidence" value="ECO:0007669"/>
    <property type="project" value="UniProtKB-KW"/>
</dbReference>
<keyword evidence="2" id="KW-0547">Nucleotide-binding</keyword>
<feature type="domain" description="Protein kinase" evidence="5">
    <location>
        <begin position="7"/>
        <end position="276"/>
    </location>
</feature>
<keyword evidence="7" id="KW-1185">Reference proteome</keyword>
<dbReference type="SUPFAM" id="SSF56112">
    <property type="entry name" value="Protein kinase-like (PK-like)"/>
    <property type="match status" value="1"/>
</dbReference>
<dbReference type="AlphaFoldDB" id="A0A178MMM6"/>
<name>A0A178MMM6_9PROT</name>
<sequence>MERIGKYIIHQAVVTAGYDRIFLCHDPDLQVPVAVKLFNPLPESSCPLSPAQQQARFLTEARVLASFDHPYIIGVKVMEQMGDGRPYFVMPYMAAHLPYEIGKDFTDPVEQAAADERDKPRRMAPPRALLVLKQLASATLALHRRNLVHRFIKPTNILLTATQNGTVKLCDFSMIKLQEKNLPMPDHWMGGVDYTAPEQRENATSVTPRADVYSLGIIAHRVLTGRLPDPTREFAELPGDFPPQLVSLVAACTQSDPAKRPAHAGEVLAGLDQVPLPRTVAGRPEVKVLPSRKLSGTIVPKAAGS</sequence>
<evidence type="ECO:0000259" key="5">
    <source>
        <dbReference type="PROSITE" id="PS50011"/>
    </source>
</evidence>
<accession>A0A178MMM6</accession>
<dbReference type="PANTHER" id="PTHR43289">
    <property type="entry name" value="MITOGEN-ACTIVATED PROTEIN KINASE KINASE KINASE 20-RELATED"/>
    <property type="match status" value="1"/>
</dbReference>
<keyword evidence="1" id="KW-0808">Transferase</keyword>
<dbReference type="InterPro" id="IPR000719">
    <property type="entry name" value="Prot_kinase_dom"/>
</dbReference>
<reference evidence="6 7" key="1">
    <citation type="submission" date="2016-04" db="EMBL/GenBank/DDBJ databases">
        <title>Draft genome sequence of freshwater magnetotactic bacteria Magnetospirillum marisnigri SP-1 and Magnetospirillum moscoviense BB-1.</title>
        <authorList>
            <person name="Koziaeva V."/>
            <person name="Dziuba M.V."/>
            <person name="Ivanov T.M."/>
            <person name="Kuznetsov B."/>
            <person name="Grouzdev D.S."/>
        </authorList>
    </citation>
    <scope>NUCLEOTIDE SEQUENCE [LARGE SCALE GENOMIC DNA]</scope>
    <source>
        <strain evidence="6 7">SP-1</strain>
    </source>
</reference>
<dbReference type="PROSITE" id="PS50011">
    <property type="entry name" value="PROTEIN_KINASE_DOM"/>
    <property type="match status" value="1"/>
</dbReference>
<evidence type="ECO:0000313" key="6">
    <source>
        <dbReference type="EMBL" id="OAN49926.1"/>
    </source>
</evidence>